<sequence length="433" mass="44700">MARSPLTLAASVTSALPRVGVVGARALSEGLSGRFDTALADLDDGGRVVVRVPVDASAATEIAAEVRALRALTPGVRGLLPFRAPEVLGEASVGAAPAVVVDFLPGYRVDAQHLPAGRGAATSLGAALAALHSLPVSIVRGEGLPVRTPEQVRSDAARVIDRAGATHRLPVALAARWQQAVDDDALWRFESAVVLGGVGAASFLFEDADGVPGVTGLLEWHGLSVGDPAVDLQWLASAPEAADDVYAAYVAHSDRAPDAYARDRARLYAELEFAKWLLHGHESGRDDIVGDAVELLESLAHGVSDAAIASAAPLGVDDALALLDRTPGPTATAADTSMHTDAYDPDELSLWVDDEGDARAAATASDAAGAVDFADPNATAPLDLDRPAAPIDLADARRAGRDPQTAVHGDDLSGDDDPERASEAALRRWLAEG</sequence>
<dbReference type="OrthoDB" id="3239865at2"/>
<dbReference type="InterPro" id="IPR002575">
    <property type="entry name" value="Aminoglycoside_PTrfase"/>
</dbReference>
<dbReference type="InterPro" id="IPR011009">
    <property type="entry name" value="Kinase-like_dom_sf"/>
</dbReference>
<dbReference type="AlphaFoldDB" id="A0A0M2HHD8"/>
<feature type="region of interest" description="Disordered" evidence="1">
    <location>
        <begin position="378"/>
        <end position="433"/>
    </location>
</feature>
<organism evidence="3 5">
    <name type="scientific">Microbacterium terrae</name>
    <dbReference type="NCBI Taxonomy" id="69369"/>
    <lineage>
        <taxon>Bacteria</taxon>
        <taxon>Bacillati</taxon>
        <taxon>Actinomycetota</taxon>
        <taxon>Actinomycetes</taxon>
        <taxon>Micrococcales</taxon>
        <taxon>Microbacteriaceae</taxon>
        <taxon>Microbacterium</taxon>
    </lineage>
</organism>
<dbReference type="RefSeq" id="WP_045274766.1">
    <property type="nucleotide sequence ID" value="NZ_BAAAUP010000001.1"/>
</dbReference>
<protein>
    <recommendedName>
        <fullName evidence="2">Aminoglycoside phosphotransferase domain-containing protein</fullName>
    </recommendedName>
</protein>
<accession>A0A0M2HHD8</accession>
<gene>
    <name evidence="3" type="ORF">RS81_00762</name>
    <name evidence="4" type="ORF">RS81_00787</name>
</gene>
<dbReference type="EMBL" id="JYIZ01000036">
    <property type="protein sequence ID" value="KJL43720.1"/>
    <property type="molecule type" value="Genomic_DNA"/>
</dbReference>
<reference evidence="3 5" key="1">
    <citation type="submission" date="2015-02" db="EMBL/GenBank/DDBJ databases">
        <title>Draft genome sequences of ten Microbacterium spp. with emphasis on heavy metal contaminated environments.</title>
        <authorList>
            <person name="Corretto E."/>
        </authorList>
    </citation>
    <scope>NUCLEOTIDE SEQUENCE [LARGE SCALE GENOMIC DNA]</scope>
    <source>
        <strain evidence="3 5">DSM 12510</strain>
    </source>
</reference>
<feature type="domain" description="Aminoglycoside phosphotransferase" evidence="2">
    <location>
        <begin position="36"/>
        <end position="262"/>
    </location>
</feature>
<evidence type="ECO:0000313" key="3">
    <source>
        <dbReference type="EMBL" id="KJL43720.1"/>
    </source>
</evidence>
<dbReference type="Proteomes" id="UP000033956">
    <property type="component" value="Unassembled WGS sequence"/>
</dbReference>
<proteinExistence type="predicted"/>
<evidence type="ECO:0000256" key="1">
    <source>
        <dbReference type="SAM" id="MobiDB-lite"/>
    </source>
</evidence>
<evidence type="ECO:0000313" key="4">
    <source>
        <dbReference type="EMBL" id="KJL43745.1"/>
    </source>
</evidence>
<keyword evidence="5" id="KW-1185">Reference proteome</keyword>
<comment type="caution">
    <text evidence="3">The sequence shown here is derived from an EMBL/GenBank/DDBJ whole genome shotgun (WGS) entry which is preliminary data.</text>
</comment>
<dbReference type="Gene3D" id="3.90.1200.10">
    <property type="match status" value="1"/>
</dbReference>
<evidence type="ECO:0000259" key="2">
    <source>
        <dbReference type="Pfam" id="PF01636"/>
    </source>
</evidence>
<evidence type="ECO:0000313" key="5">
    <source>
        <dbReference type="Proteomes" id="UP000033956"/>
    </source>
</evidence>
<name>A0A0M2HHD8_9MICO</name>
<dbReference type="STRING" id="92835.RS81_00762"/>
<feature type="compositionally biased region" description="Basic and acidic residues" evidence="1">
    <location>
        <begin position="419"/>
        <end position="433"/>
    </location>
</feature>
<dbReference type="PATRIC" id="fig|92835.4.peg.781"/>
<dbReference type="EMBL" id="JYIZ01000036">
    <property type="protein sequence ID" value="KJL43745.1"/>
    <property type="molecule type" value="Genomic_DNA"/>
</dbReference>
<dbReference type="SUPFAM" id="SSF56112">
    <property type="entry name" value="Protein kinase-like (PK-like)"/>
    <property type="match status" value="1"/>
</dbReference>
<dbReference type="Pfam" id="PF01636">
    <property type="entry name" value="APH"/>
    <property type="match status" value="1"/>
</dbReference>